<keyword evidence="2" id="KW-1185">Reference proteome</keyword>
<dbReference type="AlphaFoldDB" id="A0A8J2Q2S3"/>
<dbReference type="EMBL" id="CAKAEH010001634">
    <property type="protein sequence ID" value="CAG9538198.1"/>
    <property type="molecule type" value="Genomic_DNA"/>
</dbReference>
<sequence>MLGHHSLYNLLDAVIRECERSIVTLMQGGEMMLSIDWKGRLCRRYQMKVFGLEKCKDEPLKGEKKYDDCDNI</sequence>
<accession>A0A8J2Q2S3</accession>
<evidence type="ECO:0000313" key="2">
    <source>
        <dbReference type="Proteomes" id="UP000746747"/>
    </source>
</evidence>
<evidence type="ECO:0000313" key="1">
    <source>
        <dbReference type="EMBL" id="CAG9538198.1"/>
    </source>
</evidence>
<proteinExistence type="predicted"/>
<protein>
    <submittedName>
        <fullName evidence="1">Uncharacterized protein</fullName>
    </submittedName>
</protein>
<dbReference type="Proteomes" id="UP000746747">
    <property type="component" value="Unassembled WGS sequence"/>
</dbReference>
<name>A0A8J2Q2S3_9BILA</name>
<reference evidence="1" key="1">
    <citation type="submission" date="2021-09" db="EMBL/GenBank/DDBJ databases">
        <authorList>
            <consortium name="Pathogen Informatics"/>
        </authorList>
    </citation>
    <scope>NUCLEOTIDE SEQUENCE</scope>
</reference>
<comment type="caution">
    <text evidence="1">The sequence shown here is derived from an EMBL/GenBank/DDBJ whole genome shotgun (WGS) entry which is preliminary data.</text>
</comment>
<gene>
    <name evidence="1" type="ORF">CJOHNSTONI_LOCUS7929</name>
</gene>
<organism evidence="1 2">
    <name type="scientific">Cercopithifilaria johnstoni</name>
    <dbReference type="NCBI Taxonomy" id="2874296"/>
    <lineage>
        <taxon>Eukaryota</taxon>
        <taxon>Metazoa</taxon>
        <taxon>Ecdysozoa</taxon>
        <taxon>Nematoda</taxon>
        <taxon>Chromadorea</taxon>
        <taxon>Rhabditida</taxon>
        <taxon>Spirurina</taxon>
        <taxon>Spiruromorpha</taxon>
        <taxon>Filarioidea</taxon>
        <taxon>Onchocercidae</taxon>
        <taxon>Cercopithifilaria</taxon>
    </lineage>
</organism>